<gene>
    <name evidence="1" type="ORF">DOS83_01355</name>
</gene>
<comment type="caution">
    <text evidence="1">The sequence shown here is derived from an EMBL/GenBank/DDBJ whole genome shotgun (WGS) entry which is preliminary data.</text>
</comment>
<evidence type="ECO:0000313" key="2">
    <source>
        <dbReference type="Proteomes" id="UP000256562"/>
    </source>
</evidence>
<name>A0A3E0ISG9_9STAP</name>
<protein>
    <submittedName>
        <fullName evidence="1">Uncharacterized protein</fullName>
    </submittedName>
</protein>
<sequence length="72" mass="7891">MNILSVLVDWKSRYDDDIDFIIGVATDLISGEGRIATAGGIDTLLTLNKCKWQLKVVYPPYVGSSRGVISEC</sequence>
<dbReference type="RefSeq" id="WP_115924454.1">
    <property type="nucleotide sequence ID" value="NZ_QKXN01000151.1"/>
</dbReference>
<dbReference type="GO" id="GO:0016810">
    <property type="term" value="F:hydrolase activity, acting on carbon-nitrogen (but not peptide) bonds"/>
    <property type="evidence" value="ECO:0007669"/>
    <property type="project" value="InterPro"/>
</dbReference>
<accession>A0A3E0ISG9</accession>
<dbReference type="AlphaFoldDB" id="A0A3E0ISG9"/>
<evidence type="ECO:0000313" key="1">
    <source>
        <dbReference type="EMBL" id="REI00438.1"/>
    </source>
</evidence>
<dbReference type="Gene3D" id="2.30.40.10">
    <property type="entry name" value="Urease, subunit C, domain 1"/>
    <property type="match status" value="1"/>
</dbReference>
<reference evidence="1 2" key="1">
    <citation type="journal article" date="2018" name="Vet. Microbiol.">
        <title>Characterisation of Staphylococcus felis isolated from cats using whole genome sequencing.</title>
        <authorList>
            <person name="Worthing K."/>
            <person name="Pang S."/>
            <person name="Trott D.J."/>
            <person name="Abraham S."/>
            <person name="Coombs G.W."/>
            <person name="Jordan D."/>
            <person name="McIntyre L."/>
            <person name="Davies M.R."/>
            <person name="Norris J."/>
        </authorList>
    </citation>
    <scope>NUCLEOTIDE SEQUENCE [LARGE SCALE GENOMIC DNA]</scope>
    <source>
        <strain evidence="1 2">F9</strain>
    </source>
</reference>
<dbReference type="Proteomes" id="UP000256562">
    <property type="component" value="Unassembled WGS sequence"/>
</dbReference>
<organism evidence="1 2">
    <name type="scientific">Staphylococcus felis</name>
    <dbReference type="NCBI Taxonomy" id="46127"/>
    <lineage>
        <taxon>Bacteria</taxon>
        <taxon>Bacillati</taxon>
        <taxon>Bacillota</taxon>
        <taxon>Bacilli</taxon>
        <taxon>Bacillales</taxon>
        <taxon>Staphylococcaceae</taxon>
        <taxon>Staphylococcus</taxon>
    </lineage>
</organism>
<proteinExistence type="predicted"/>
<dbReference type="EMBL" id="QKXQ01000054">
    <property type="protein sequence ID" value="REI00438.1"/>
    <property type="molecule type" value="Genomic_DNA"/>
</dbReference>
<dbReference type="InterPro" id="IPR011059">
    <property type="entry name" value="Metal-dep_hydrolase_composite"/>
</dbReference>